<name>A0ABR2L1Y5_9EUKA</name>
<evidence type="ECO:0000313" key="7">
    <source>
        <dbReference type="Proteomes" id="UP001470230"/>
    </source>
</evidence>
<dbReference type="PRINTS" id="PR00109">
    <property type="entry name" value="TYRKINASE"/>
</dbReference>
<dbReference type="SUPFAM" id="SSF56112">
    <property type="entry name" value="Protein kinase-like (PK-like)"/>
    <property type="match status" value="1"/>
</dbReference>
<dbReference type="InterPro" id="IPR008271">
    <property type="entry name" value="Ser/Thr_kinase_AS"/>
</dbReference>
<keyword evidence="2 4" id="KW-0547">Nucleotide-binding</keyword>
<keyword evidence="7" id="KW-1185">Reference proteome</keyword>
<dbReference type="Gene3D" id="1.10.510.10">
    <property type="entry name" value="Transferase(Phosphotransferase) domain 1"/>
    <property type="match status" value="1"/>
</dbReference>
<dbReference type="Pfam" id="PF00069">
    <property type="entry name" value="Pkinase"/>
    <property type="match status" value="1"/>
</dbReference>
<dbReference type="SMART" id="SM00671">
    <property type="entry name" value="SEL1"/>
    <property type="match status" value="3"/>
</dbReference>
<dbReference type="InterPro" id="IPR011009">
    <property type="entry name" value="Kinase-like_dom_sf"/>
</dbReference>
<dbReference type="InterPro" id="IPR051681">
    <property type="entry name" value="Ser/Thr_Kinases-Pseudokinases"/>
</dbReference>
<keyword evidence="1" id="KW-0723">Serine/threonine-protein kinase</keyword>
<dbReference type="Gene3D" id="1.25.40.10">
    <property type="entry name" value="Tetratricopeptide repeat domain"/>
    <property type="match status" value="1"/>
</dbReference>
<dbReference type="InterPro" id="IPR000719">
    <property type="entry name" value="Prot_kinase_dom"/>
</dbReference>
<proteinExistence type="predicted"/>
<evidence type="ECO:0000259" key="5">
    <source>
        <dbReference type="PROSITE" id="PS50011"/>
    </source>
</evidence>
<feature type="binding site" evidence="4">
    <location>
        <position position="41"/>
    </location>
    <ligand>
        <name>ATP</name>
        <dbReference type="ChEBI" id="CHEBI:30616"/>
    </ligand>
</feature>
<dbReference type="PROSITE" id="PS50011">
    <property type="entry name" value="PROTEIN_KINASE_DOM"/>
    <property type="match status" value="1"/>
</dbReference>
<dbReference type="CDD" id="cd13999">
    <property type="entry name" value="STKc_MAP3K-like"/>
    <property type="match status" value="1"/>
</dbReference>
<dbReference type="PROSITE" id="PS00107">
    <property type="entry name" value="PROTEIN_KINASE_ATP"/>
    <property type="match status" value="1"/>
</dbReference>
<dbReference type="PANTHER" id="PTHR44329:SF298">
    <property type="entry name" value="MIXED LINEAGE KINASE DOMAIN-LIKE PROTEIN"/>
    <property type="match status" value="1"/>
</dbReference>
<gene>
    <name evidence="6" type="ORF">M9Y10_015313</name>
</gene>
<dbReference type="InterPro" id="IPR032675">
    <property type="entry name" value="LRR_dom_sf"/>
</dbReference>
<dbReference type="InterPro" id="IPR001245">
    <property type="entry name" value="Ser-Thr/Tyr_kinase_cat_dom"/>
</dbReference>
<dbReference type="SMART" id="SM00220">
    <property type="entry name" value="S_TKc"/>
    <property type="match status" value="1"/>
</dbReference>
<feature type="domain" description="Protein kinase" evidence="5">
    <location>
        <begin position="12"/>
        <end position="299"/>
    </location>
</feature>
<sequence>MDGEKFIDISRFQPIDSIGSGSFSEVFRVKDIDTGEIYAAKVINFNIKDTSVNQDEKIFLLREINLLSSLNHPSILKFIGFSPTNLESKSYPTIITKYEPNGSLRNILDSESSGLSPKGWDDTRKLINIYGIASALKHLHDNSIIHRDLKPENILMDEYLFPKLADFGLSKFTTFISKSLNADSQTEIAGTPAYMAPEVFKQQEYSKPVDVYSFSIIVYEILTGIRPFINSNFMNLMYRITVQNERPILHDYIPESFQNLLKKCWDQDPEKRPNFDQIVEFLKSDRGIITKTINEDEYLDYIHYIDEYKPTFDLSHSIHFDEIIKNSTIKKVSIPQKIVETENYNSSSEKLNTDSINSTDYSIIDDSVEENIPVTRNRSKSLFNYKKDSDQEISYPIDEFNKLDQSCQNLVKMAKSDPGKQFIVGRYLIEGGGNFPQNIEIGMKYLQKSVSENCTESLMYYCQMLIQGKLIPRDIEKAKRYLKKNLKDNKDARVSLLYGQLMKKESKFSDAKKFFEKSAKLGNKQAMYSYGKMVFKGEGCKKNDKEALKFFELSKRNGHEKANNFLLAYEKANKFKSFSKLKGETQKFVISQIIKSELANNANFIVDGKWKTIYIDSNKAEMLYNNNSIKSVDLFNLLNNFNDITIQINYPSKTLESFNGFVSKFQKEENQISLIVIISTSIESIKQNCFKGLSSISQISIPSSVTSIEDHSFESCSSLNQLLIPYSVTFIGDYAFVGCSSMKQISIVSQIEKIQTGVFSGCSSLTEIVFPSSVTEIGTYAFYCCSSLSEIEIPSSVLSIGSYAFYGCSSLKQITIPPSVTEFGMYTFNGCSSLLFASIPDSVTEIEEGSFANCSSLKSVSFPSLLNSIGKCAFIRCSELELDSVPSSVCSIGENAFARCSSLKKMLIPSPECSIGDGAFRGCSSLNEITIPSSIDPKNIIGINDTVTVIKI</sequence>
<evidence type="ECO:0000256" key="4">
    <source>
        <dbReference type="PROSITE-ProRule" id="PRU10141"/>
    </source>
</evidence>
<dbReference type="PANTHER" id="PTHR44329">
    <property type="entry name" value="SERINE/THREONINE-PROTEIN KINASE TNNI3K-RELATED"/>
    <property type="match status" value="1"/>
</dbReference>
<dbReference type="Pfam" id="PF13306">
    <property type="entry name" value="LRR_5"/>
    <property type="match status" value="1"/>
</dbReference>
<dbReference type="Gene3D" id="3.80.10.10">
    <property type="entry name" value="Ribonuclease Inhibitor"/>
    <property type="match status" value="4"/>
</dbReference>
<keyword evidence="1" id="KW-0418">Kinase</keyword>
<dbReference type="InterPro" id="IPR026906">
    <property type="entry name" value="LRR_5"/>
</dbReference>
<dbReference type="InterPro" id="IPR017441">
    <property type="entry name" value="Protein_kinase_ATP_BS"/>
</dbReference>
<evidence type="ECO:0000313" key="6">
    <source>
        <dbReference type="EMBL" id="KAK8897369.1"/>
    </source>
</evidence>
<dbReference type="Proteomes" id="UP001470230">
    <property type="component" value="Unassembled WGS sequence"/>
</dbReference>
<dbReference type="InterPro" id="IPR006597">
    <property type="entry name" value="Sel1-like"/>
</dbReference>
<evidence type="ECO:0000256" key="2">
    <source>
        <dbReference type="ARBA" id="ARBA00022741"/>
    </source>
</evidence>
<reference evidence="6 7" key="1">
    <citation type="submission" date="2024-04" db="EMBL/GenBank/DDBJ databases">
        <title>Tritrichomonas musculus Genome.</title>
        <authorList>
            <person name="Alves-Ferreira E."/>
            <person name="Grigg M."/>
            <person name="Lorenzi H."/>
            <person name="Galac M."/>
        </authorList>
    </citation>
    <scope>NUCLEOTIDE SEQUENCE [LARGE SCALE GENOMIC DNA]</scope>
    <source>
        <strain evidence="6 7">EAF2021</strain>
    </source>
</reference>
<accession>A0ABR2L1Y5</accession>
<organism evidence="6 7">
    <name type="scientific">Tritrichomonas musculus</name>
    <dbReference type="NCBI Taxonomy" id="1915356"/>
    <lineage>
        <taxon>Eukaryota</taxon>
        <taxon>Metamonada</taxon>
        <taxon>Parabasalia</taxon>
        <taxon>Tritrichomonadida</taxon>
        <taxon>Tritrichomonadidae</taxon>
        <taxon>Tritrichomonas</taxon>
    </lineage>
</organism>
<dbReference type="SUPFAM" id="SSF81901">
    <property type="entry name" value="HCP-like"/>
    <property type="match status" value="1"/>
</dbReference>
<comment type="caution">
    <text evidence="6">The sequence shown here is derived from an EMBL/GenBank/DDBJ whole genome shotgun (WGS) entry which is preliminary data.</text>
</comment>
<dbReference type="InterPro" id="IPR011990">
    <property type="entry name" value="TPR-like_helical_dom_sf"/>
</dbReference>
<dbReference type="SUPFAM" id="SSF52058">
    <property type="entry name" value="L domain-like"/>
    <property type="match status" value="2"/>
</dbReference>
<dbReference type="EMBL" id="JAPFFF010000002">
    <property type="protein sequence ID" value="KAK8897369.1"/>
    <property type="molecule type" value="Genomic_DNA"/>
</dbReference>
<keyword evidence="1" id="KW-0808">Transferase</keyword>
<protein>
    <recommendedName>
        <fullName evidence="5">Protein kinase domain-containing protein</fullName>
    </recommendedName>
</protein>
<dbReference type="Pfam" id="PF08238">
    <property type="entry name" value="Sel1"/>
    <property type="match status" value="4"/>
</dbReference>
<keyword evidence="3 4" id="KW-0067">ATP-binding</keyword>
<evidence type="ECO:0000256" key="1">
    <source>
        <dbReference type="ARBA" id="ARBA00022527"/>
    </source>
</evidence>
<dbReference type="PROSITE" id="PS00108">
    <property type="entry name" value="PROTEIN_KINASE_ST"/>
    <property type="match status" value="1"/>
</dbReference>
<evidence type="ECO:0000256" key="3">
    <source>
        <dbReference type="ARBA" id="ARBA00022840"/>
    </source>
</evidence>